<comment type="caution">
    <text evidence="1">The sequence shown here is derived from an EMBL/GenBank/DDBJ whole genome shotgun (WGS) entry which is preliminary data.</text>
</comment>
<dbReference type="PANTHER" id="PTHR47018:SF3">
    <property type="entry name" value="MYCBP-ASSOCIATED PROTEIN"/>
    <property type="match status" value="1"/>
</dbReference>
<gene>
    <name evidence="1" type="ORF">PR048_007516</name>
</gene>
<name>A0ABQ9HUG0_9NEOP</name>
<keyword evidence="2" id="KW-1185">Reference proteome</keyword>
<organism evidence="1 2">
    <name type="scientific">Dryococelus australis</name>
    <dbReference type="NCBI Taxonomy" id="614101"/>
    <lineage>
        <taxon>Eukaryota</taxon>
        <taxon>Metazoa</taxon>
        <taxon>Ecdysozoa</taxon>
        <taxon>Arthropoda</taxon>
        <taxon>Hexapoda</taxon>
        <taxon>Insecta</taxon>
        <taxon>Pterygota</taxon>
        <taxon>Neoptera</taxon>
        <taxon>Polyneoptera</taxon>
        <taxon>Phasmatodea</taxon>
        <taxon>Verophasmatodea</taxon>
        <taxon>Anareolatae</taxon>
        <taxon>Phasmatidae</taxon>
        <taxon>Eurycanthinae</taxon>
        <taxon>Dryococelus</taxon>
    </lineage>
</organism>
<evidence type="ECO:0000313" key="1">
    <source>
        <dbReference type="EMBL" id="KAJ8888031.1"/>
    </source>
</evidence>
<reference evidence="1 2" key="1">
    <citation type="submission" date="2023-02" db="EMBL/GenBank/DDBJ databases">
        <title>LHISI_Scaffold_Assembly.</title>
        <authorList>
            <person name="Stuart O.P."/>
            <person name="Cleave R."/>
            <person name="Magrath M.J.L."/>
            <person name="Mikheyev A.S."/>
        </authorList>
    </citation>
    <scope>NUCLEOTIDE SEQUENCE [LARGE SCALE GENOMIC DNA]</scope>
    <source>
        <strain evidence="1">Daus_M_001</strain>
        <tissue evidence="1">Leg muscle</tissue>
    </source>
</reference>
<dbReference type="PANTHER" id="PTHR47018">
    <property type="entry name" value="CXC DOMAIN-CONTAINING PROTEIN-RELATED"/>
    <property type="match status" value="1"/>
</dbReference>
<evidence type="ECO:0000313" key="2">
    <source>
        <dbReference type="Proteomes" id="UP001159363"/>
    </source>
</evidence>
<sequence>MHTCIVTLDQPLFVKYSEIVLSAQQDSPVSCVIARLGGFHMLFSFLGSIGYVLKASGIEEFWETVCAKNSIPQMLTGHSLSRVVRAHILAAAALIQIINDPDDGGLNENLLILCSRVFNREVSCIEAAKTKICLNLMHPFRASVKIWSPRAEQVSRSGVQEQDKCQDLESKSRTGKLWLMYLNQVFLMLNFIRAEKTGNWKLHIATTIQMIPLFRATGYTLYGKSSQLYVQQIMNLQDCMLSDDFINFTTDSCFTIRCLDKEWSGVWTDIKVEQLLIRSIQSLGCLTRGRGLNENTVMRWILCVTIASETSTEVEDFAEGLDSISSGVVGDSMVSCDLAIEKGKECMGAVRGRTFPDIVIRRITRFIPLGTMSSIKVRGNVIPINALQLFNRIICLNSTPEDLKEYLRYELAPRPPSLFTESHTRKGTKSSLASAFQPEKENITFSKNCAYVDDGDYLLNCVVWPRPGTYGDVIEAYKFFVERHFGKNTVIVFDGNPDSPTTRILTFFLAPLTSLPTSENILFRRPQNANKGEIVFDISKQRELQHDVKDVLLLTHAMSGRDTTSAVFRKGKVKSLNLLKKDEGLRNKVIVFNENTSTRQDITTA</sequence>
<dbReference type="EMBL" id="JARBHB010000003">
    <property type="protein sequence ID" value="KAJ8888031.1"/>
    <property type="molecule type" value="Genomic_DNA"/>
</dbReference>
<accession>A0ABQ9HUG0</accession>
<protein>
    <submittedName>
        <fullName evidence="1">Uncharacterized protein</fullName>
    </submittedName>
</protein>
<proteinExistence type="predicted"/>
<dbReference type="Proteomes" id="UP001159363">
    <property type="component" value="Chromosome 3"/>
</dbReference>